<dbReference type="InterPro" id="IPR050267">
    <property type="entry name" value="Anti-sigma-factor_SerPK"/>
</dbReference>
<dbReference type="Pfam" id="PF13581">
    <property type="entry name" value="HATPase_c_2"/>
    <property type="match status" value="1"/>
</dbReference>
<dbReference type="SUPFAM" id="SSF55874">
    <property type="entry name" value="ATPase domain of HSP90 chaperone/DNA topoisomerase II/histidine kinase"/>
    <property type="match status" value="1"/>
</dbReference>
<dbReference type="InterPro" id="IPR036890">
    <property type="entry name" value="HATPase_C_sf"/>
</dbReference>
<dbReference type="AlphaFoldDB" id="A0A1G7V1N7"/>
<dbReference type="EMBL" id="FNCN01000005">
    <property type="protein sequence ID" value="SDG52880.1"/>
    <property type="molecule type" value="Genomic_DNA"/>
</dbReference>
<dbReference type="PANTHER" id="PTHR35526">
    <property type="entry name" value="ANTI-SIGMA-F FACTOR RSBW-RELATED"/>
    <property type="match status" value="1"/>
</dbReference>
<dbReference type="Gene3D" id="3.30.565.10">
    <property type="entry name" value="Histidine kinase-like ATPase, C-terminal domain"/>
    <property type="match status" value="1"/>
</dbReference>
<dbReference type="Proteomes" id="UP000198923">
    <property type="component" value="Unassembled WGS sequence"/>
</dbReference>
<name>A0A1G7V1N7_9ACTN</name>
<feature type="domain" description="Histidine kinase/HSP90-like ATPase" evidence="2">
    <location>
        <begin position="75"/>
        <end position="174"/>
    </location>
</feature>
<evidence type="ECO:0000313" key="3">
    <source>
        <dbReference type="EMBL" id="SDG52880.1"/>
    </source>
</evidence>
<protein>
    <submittedName>
        <fullName evidence="3">Anti-sigma regulatory factor (Ser/Thr protein kinase)</fullName>
    </submittedName>
</protein>
<dbReference type="STRING" id="504805.SAMN05421505_10545"/>
<dbReference type="PANTHER" id="PTHR35526:SF3">
    <property type="entry name" value="ANTI-SIGMA-F FACTOR RSBW"/>
    <property type="match status" value="1"/>
</dbReference>
<evidence type="ECO:0000256" key="1">
    <source>
        <dbReference type="ARBA" id="ARBA00022527"/>
    </source>
</evidence>
<evidence type="ECO:0000313" key="4">
    <source>
        <dbReference type="Proteomes" id="UP000198923"/>
    </source>
</evidence>
<dbReference type="InterPro" id="IPR003594">
    <property type="entry name" value="HATPase_dom"/>
</dbReference>
<evidence type="ECO:0000259" key="2">
    <source>
        <dbReference type="Pfam" id="PF13581"/>
    </source>
</evidence>
<keyword evidence="3" id="KW-0418">Kinase</keyword>
<dbReference type="GO" id="GO:0004674">
    <property type="term" value="F:protein serine/threonine kinase activity"/>
    <property type="evidence" value="ECO:0007669"/>
    <property type="project" value="UniProtKB-KW"/>
</dbReference>
<proteinExistence type="predicted"/>
<accession>A0A1G7V1N7</accession>
<keyword evidence="1" id="KW-0723">Serine/threonine-protein kinase</keyword>
<organism evidence="3 4">
    <name type="scientific">Sinosporangium album</name>
    <dbReference type="NCBI Taxonomy" id="504805"/>
    <lineage>
        <taxon>Bacteria</taxon>
        <taxon>Bacillati</taxon>
        <taxon>Actinomycetota</taxon>
        <taxon>Actinomycetes</taxon>
        <taxon>Streptosporangiales</taxon>
        <taxon>Streptosporangiaceae</taxon>
        <taxon>Sinosporangium</taxon>
    </lineage>
</organism>
<keyword evidence="3" id="KW-0808">Transferase</keyword>
<reference evidence="3 4" key="1">
    <citation type="submission" date="2016-10" db="EMBL/GenBank/DDBJ databases">
        <authorList>
            <person name="de Groot N.N."/>
        </authorList>
    </citation>
    <scope>NUCLEOTIDE SEQUENCE [LARGE SCALE GENOMIC DNA]</scope>
    <source>
        <strain evidence="3 4">CPCC 201354</strain>
    </source>
</reference>
<dbReference type="CDD" id="cd16936">
    <property type="entry name" value="HATPase_RsbW-like"/>
    <property type="match status" value="1"/>
</dbReference>
<sequence length="229" mass="24512">MHVHLFLHLYATNRKNDCRTTCPDRVIHMLPVGTSMTANLARRHAATGTAPDWLLKAIGGDDPAVSSAEFDITRASAKSARDFATATLEAWGLSELSFDMQLVVSELATNALRHAGGAQRLYVLRRTGGVVCAVLDPALEAPVPTEADELTESGRGLHLVAALTTAWGWSPTPSGGKLVWASFQTGPSPFQGESRSALTQLGSDLDPHLDPELETELETGAAVTFRDPR</sequence>
<keyword evidence="4" id="KW-1185">Reference proteome</keyword>
<gene>
    <name evidence="3" type="ORF">SAMN05421505_10545</name>
</gene>